<reference evidence="1 2" key="2">
    <citation type="submission" date="2018-11" db="EMBL/GenBank/DDBJ databases">
        <authorList>
            <consortium name="Pathogen Informatics"/>
        </authorList>
    </citation>
    <scope>NUCLEOTIDE SEQUENCE [LARGE SCALE GENOMIC DNA]</scope>
</reference>
<accession>A0A183EAR3</accession>
<dbReference type="WBParaSite" id="GPUH_0001807901-mRNA-1">
    <property type="protein sequence ID" value="GPUH_0001807901-mRNA-1"/>
    <property type="gene ID" value="GPUH_0001807901"/>
</dbReference>
<sequence length="102" mass="11566">MSKSLYGSSEWFKVDFSLYEGPDKRARLADQEDAARRAVQSSIVMPTIETKSREAAISELKGSEKKEVNVRSVLFDLGENQIFLGIISKKFVKNLLVELQIR</sequence>
<protein>
    <submittedName>
        <fullName evidence="3">Arm-DNA-bind_3 domain-containing protein</fullName>
    </submittedName>
</protein>
<keyword evidence="2" id="KW-1185">Reference proteome</keyword>
<dbReference type="Proteomes" id="UP000271098">
    <property type="component" value="Unassembled WGS sequence"/>
</dbReference>
<dbReference type="AlphaFoldDB" id="A0A183EAR3"/>
<organism evidence="3">
    <name type="scientific">Gongylonema pulchrum</name>
    <dbReference type="NCBI Taxonomy" id="637853"/>
    <lineage>
        <taxon>Eukaryota</taxon>
        <taxon>Metazoa</taxon>
        <taxon>Ecdysozoa</taxon>
        <taxon>Nematoda</taxon>
        <taxon>Chromadorea</taxon>
        <taxon>Rhabditida</taxon>
        <taxon>Spirurina</taxon>
        <taxon>Spiruromorpha</taxon>
        <taxon>Spiruroidea</taxon>
        <taxon>Gongylonematidae</taxon>
        <taxon>Gongylonema</taxon>
    </lineage>
</organism>
<reference evidence="3" key="1">
    <citation type="submission" date="2016-06" db="UniProtKB">
        <authorList>
            <consortium name="WormBaseParasite"/>
        </authorList>
    </citation>
    <scope>IDENTIFICATION</scope>
</reference>
<evidence type="ECO:0000313" key="3">
    <source>
        <dbReference type="WBParaSite" id="GPUH_0001807901-mRNA-1"/>
    </source>
</evidence>
<evidence type="ECO:0000313" key="1">
    <source>
        <dbReference type="EMBL" id="VDN30963.1"/>
    </source>
</evidence>
<name>A0A183EAR3_9BILA</name>
<evidence type="ECO:0000313" key="2">
    <source>
        <dbReference type="Proteomes" id="UP000271098"/>
    </source>
</evidence>
<proteinExistence type="predicted"/>
<dbReference type="EMBL" id="UYRT01086125">
    <property type="protein sequence ID" value="VDN30963.1"/>
    <property type="molecule type" value="Genomic_DNA"/>
</dbReference>
<dbReference type="OrthoDB" id="330772at2759"/>
<gene>
    <name evidence="1" type="ORF">GPUH_LOCUS18053</name>
</gene>